<dbReference type="SUPFAM" id="SSF51735">
    <property type="entry name" value="NAD(P)-binding Rossmann-fold domains"/>
    <property type="match status" value="1"/>
</dbReference>
<dbReference type="PANTHER" id="PTHR43477:SF1">
    <property type="entry name" value="DIHYDROANTICAPSIN 7-DEHYDROGENASE"/>
    <property type="match status" value="1"/>
</dbReference>
<dbReference type="EMBL" id="JAAAMJ010000001">
    <property type="protein sequence ID" value="NDV85156.1"/>
    <property type="molecule type" value="Genomic_DNA"/>
</dbReference>
<evidence type="ECO:0000313" key="5">
    <source>
        <dbReference type="Proteomes" id="UP000476332"/>
    </source>
</evidence>
<dbReference type="InterPro" id="IPR051122">
    <property type="entry name" value="SDR_DHRS6-like"/>
</dbReference>
<dbReference type="AlphaFoldDB" id="A0A6L9MBW5"/>
<dbReference type="PANTHER" id="PTHR43477">
    <property type="entry name" value="DIHYDROANTICAPSIN 7-DEHYDROGENASE"/>
    <property type="match status" value="1"/>
</dbReference>
<accession>A0A6L9MBW5</accession>
<dbReference type="GO" id="GO:0016491">
    <property type="term" value="F:oxidoreductase activity"/>
    <property type="evidence" value="ECO:0007669"/>
    <property type="project" value="UniProtKB-KW"/>
</dbReference>
<organism evidence="4 5">
    <name type="scientific">Aurantimonas aggregata</name>
    <dbReference type="NCBI Taxonomy" id="2047720"/>
    <lineage>
        <taxon>Bacteria</taxon>
        <taxon>Pseudomonadati</taxon>
        <taxon>Pseudomonadota</taxon>
        <taxon>Alphaproteobacteria</taxon>
        <taxon>Hyphomicrobiales</taxon>
        <taxon>Aurantimonadaceae</taxon>
        <taxon>Aurantimonas</taxon>
    </lineage>
</organism>
<dbReference type="PRINTS" id="PR00081">
    <property type="entry name" value="GDHRDH"/>
</dbReference>
<evidence type="ECO:0000259" key="3">
    <source>
        <dbReference type="SMART" id="SM00822"/>
    </source>
</evidence>
<dbReference type="Pfam" id="PF13561">
    <property type="entry name" value="adh_short_C2"/>
    <property type="match status" value="1"/>
</dbReference>
<dbReference type="Proteomes" id="UP000476332">
    <property type="component" value="Unassembled WGS sequence"/>
</dbReference>
<sequence>MARYLIVGGQGGVGEAMARRLAASGHDLVLTGRSAEGVEALAAELGAEALVLDVLDDTSIQHLSAVAADPLDGLVYAAGTITLKPFDRLGDADFLNDFRINALGAAKVIQVLLPGLKAAPEGASVLLFSTIAVDQGFAAHASIAMAKGAVVGLVRSLAAEFAPQIRVNAIAPSLLDTPLGKTVAGTPRMAEAVAGLHPIPRLGTSDDIAAMGELLLSGGSWITGQVIGVDGGRSRLRTPRG</sequence>
<keyword evidence="2" id="KW-0560">Oxidoreductase</keyword>
<dbReference type="Gene3D" id="3.40.50.720">
    <property type="entry name" value="NAD(P)-binding Rossmann-like Domain"/>
    <property type="match status" value="1"/>
</dbReference>
<keyword evidence="5" id="KW-1185">Reference proteome</keyword>
<dbReference type="RefSeq" id="WP_163041914.1">
    <property type="nucleotide sequence ID" value="NZ_JAAAMJ010000001.1"/>
</dbReference>
<gene>
    <name evidence="4" type="ORF">GTW51_00400</name>
</gene>
<evidence type="ECO:0000256" key="2">
    <source>
        <dbReference type="ARBA" id="ARBA00023002"/>
    </source>
</evidence>
<dbReference type="CDD" id="cd05233">
    <property type="entry name" value="SDR_c"/>
    <property type="match status" value="1"/>
</dbReference>
<name>A0A6L9MBW5_9HYPH</name>
<evidence type="ECO:0000256" key="1">
    <source>
        <dbReference type="ARBA" id="ARBA00006484"/>
    </source>
</evidence>
<reference evidence="4 5" key="1">
    <citation type="submission" date="2020-01" db="EMBL/GenBank/DDBJ databases">
        <title>Genomes of bacteria type strains.</title>
        <authorList>
            <person name="Chen J."/>
            <person name="Zhu S."/>
            <person name="Chen J."/>
        </authorList>
    </citation>
    <scope>NUCLEOTIDE SEQUENCE [LARGE SCALE GENOMIC DNA]</scope>
    <source>
        <strain evidence="4 5">KCTC 52919</strain>
    </source>
</reference>
<comment type="similarity">
    <text evidence="1">Belongs to the short-chain dehydrogenases/reductases (SDR) family.</text>
</comment>
<dbReference type="InterPro" id="IPR057326">
    <property type="entry name" value="KR_dom"/>
</dbReference>
<proteinExistence type="inferred from homology"/>
<evidence type="ECO:0000313" key="4">
    <source>
        <dbReference type="EMBL" id="NDV85156.1"/>
    </source>
</evidence>
<dbReference type="InterPro" id="IPR036291">
    <property type="entry name" value="NAD(P)-bd_dom_sf"/>
</dbReference>
<feature type="domain" description="Ketoreductase" evidence="3">
    <location>
        <begin position="2"/>
        <end position="173"/>
    </location>
</feature>
<dbReference type="InterPro" id="IPR002347">
    <property type="entry name" value="SDR_fam"/>
</dbReference>
<dbReference type="SMART" id="SM00822">
    <property type="entry name" value="PKS_KR"/>
    <property type="match status" value="1"/>
</dbReference>
<comment type="caution">
    <text evidence="4">The sequence shown here is derived from an EMBL/GenBank/DDBJ whole genome shotgun (WGS) entry which is preliminary data.</text>
</comment>
<protein>
    <submittedName>
        <fullName evidence="4">SDR family oxidoreductase</fullName>
    </submittedName>
</protein>